<evidence type="ECO:0000256" key="2">
    <source>
        <dbReference type="ARBA" id="ARBA00004050"/>
    </source>
</evidence>
<dbReference type="InterPro" id="IPR014314">
    <property type="entry name" value="Succ_DH_cytb556"/>
</dbReference>
<evidence type="ECO:0000256" key="8">
    <source>
        <dbReference type="ARBA" id="ARBA00022723"/>
    </source>
</evidence>
<evidence type="ECO:0000313" key="15">
    <source>
        <dbReference type="Proteomes" id="UP000295729"/>
    </source>
</evidence>
<comment type="subunit">
    <text evidence="12">Part of an enzyme complex containing four subunits: a flavoprotein, an iron-sulfur protein, plus two membrane-anchoring proteins, SdhC and SdhD. The complex can form homotrimers.</text>
</comment>
<sequence>MSQERPVNLDLKTIRLPITAIASILHRISAVIIWVGLGAFLVANLIALSSSEGFDTIQSLLDEYFIIQFVRWGFTTALGYYIVATLKHIVQDFGHFEELESGQMIAKVAIAVGILLSLMTGVWIWG</sequence>
<comment type="subcellular location">
    <subcellularLocation>
        <location evidence="3">Membrane</location>
        <topology evidence="3">Multi-pass membrane protein</topology>
    </subcellularLocation>
</comment>
<accession>A0A4R6WYG8</accession>
<dbReference type="PANTHER" id="PTHR10978:SF5">
    <property type="entry name" value="SUCCINATE DEHYDROGENASE CYTOCHROME B560 SUBUNIT, MITOCHONDRIAL"/>
    <property type="match status" value="1"/>
</dbReference>
<evidence type="ECO:0000256" key="12">
    <source>
        <dbReference type="ARBA" id="ARBA00025912"/>
    </source>
</evidence>
<dbReference type="EMBL" id="SNZA01000006">
    <property type="protein sequence ID" value="TDR06205.1"/>
    <property type="molecule type" value="Genomic_DNA"/>
</dbReference>
<organism evidence="14 15">
    <name type="scientific">Marinomonas communis</name>
    <dbReference type="NCBI Taxonomy" id="28254"/>
    <lineage>
        <taxon>Bacteria</taxon>
        <taxon>Pseudomonadati</taxon>
        <taxon>Pseudomonadota</taxon>
        <taxon>Gammaproteobacteria</taxon>
        <taxon>Oceanospirillales</taxon>
        <taxon>Oceanospirillaceae</taxon>
        <taxon>Marinomonas</taxon>
    </lineage>
</organism>
<feature type="transmembrane region" description="Helical" evidence="13">
    <location>
        <begin position="21"/>
        <end position="45"/>
    </location>
</feature>
<dbReference type="PROSITE" id="PS01000">
    <property type="entry name" value="SDH_CYT_1"/>
    <property type="match status" value="1"/>
</dbReference>
<dbReference type="InterPro" id="IPR034804">
    <property type="entry name" value="SQR/QFR_C/D"/>
</dbReference>
<dbReference type="GO" id="GO:0006099">
    <property type="term" value="P:tricarboxylic acid cycle"/>
    <property type="evidence" value="ECO:0007669"/>
    <property type="project" value="InterPro"/>
</dbReference>
<keyword evidence="15" id="KW-1185">Reference proteome</keyword>
<dbReference type="AlphaFoldDB" id="A0A4R6WYG8"/>
<feature type="transmembrane region" description="Helical" evidence="13">
    <location>
        <begin position="65"/>
        <end position="83"/>
    </location>
</feature>
<dbReference type="NCBIfam" id="TIGR02970">
    <property type="entry name" value="succ_dehyd_cytB"/>
    <property type="match status" value="1"/>
</dbReference>
<comment type="function">
    <text evidence="2">Membrane-anchoring subunit of succinate dehydrogenase (SDH).</text>
</comment>
<keyword evidence="7 13" id="KW-0812">Transmembrane</keyword>
<dbReference type="SUPFAM" id="SSF81343">
    <property type="entry name" value="Fumarate reductase respiratory complex transmembrane subunits"/>
    <property type="match status" value="1"/>
</dbReference>
<dbReference type="Gene3D" id="1.20.1300.10">
    <property type="entry name" value="Fumarate reductase/succinate dehydrogenase, transmembrane subunit"/>
    <property type="match status" value="1"/>
</dbReference>
<reference evidence="14 15" key="1">
    <citation type="submission" date="2019-03" db="EMBL/GenBank/DDBJ databases">
        <title>Genomic Encyclopedia of Type Strains, Phase IV (KMG-IV): sequencing the most valuable type-strain genomes for metagenomic binning, comparative biology and taxonomic classification.</title>
        <authorList>
            <person name="Goeker M."/>
        </authorList>
    </citation>
    <scope>NUCLEOTIDE SEQUENCE [LARGE SCALE GENOMIC DNA]</scope>
    <source>
        <strain evidence="14 15">DSM 5604</strain>
    </source>
</reference>
<evidence type="ECO:0000256" key="4">
    <source>
        <dbReference type="ARBA" id="ARBA00007244"/>
    </source>
</evidence>
<proteinExistence type="inferred from homology"/>
<dbReference type="RefSeq" id="WP_133564473.1">
    <property type="nucleotide sequence ID" value="NZ_SNZA01000006.1"/>
</dbReference>
<feature type="transmembrane region" description="Helical" evidence="13">
    <location>
        <begin position="104"/>
        <end position="125"/>
    </location>
</feature>
<evidence type="ECO:0000256" key="7">
    <source>
        <dbReference type="ARBA" id="ARBA00022692"/>
    </source>
</evidence>
<name>A0A4R6WYG8_9GAMM</name>
<evidence type="ECO:0000256" key="11">
    <source>
        <dbReference type="ARBA" id="ARBA00023136"/>
    </source>
</evidence>
<dbReference type="GO" id="GO:0005886">
    <property type="term" value="C:plasma membrane"/>
    <property type="evidence" value="ECO:0007669"/>
    <property type="project" value="TreeGrafter"/>
</dbReference>
<dbReference type="PANTHER" id="PTHR10978">
    <property type="entry name" value="SUCCINATE DEHYDROGENASE CYTOCHROME B560 SUBUNIT"/>
    <property type="match status" value="1"/>
</dbReference>
<evidence type="ECO:0000256" key="1">
    <source>
        <dbReference type="ARBA" id="ARBA00001971"/>
    </source>
</evidence>
<comment type="cofactor">
    <cofactor evidence="1">
        <name>heme</name>
        <dbReference type="ChEBI" id="CHEBI:30413"/>
    </cofactor>
</comment>
<dbReference type="CDD" id="cd03499">
    <property type="entry name" value="SQR_TypeC_SdhC"/>
    <property type="match status" value="1"/>
</dbReference>
<dbReference type="InterPro" id="IPR018495">
    <property type="entry name" value="Succ_DH_cyt_bsu_CS"/>
</dbReference>
<evidence type="ECO:0000256" key="10">
    <source>
        <dbReference type="ARBA" id="ARBA00023004"/>
    </source>
</evidence>
<dbReference type="PIRSF" id="PIRSF000178">
    <property type="entry name" value="SDH_cyt_b560"/>
    <property type="match status" value="1"/>
</dbReference>
<evidence type="ECO:0000256" key="6">
    <source>
        <dbReference type="ARBA" id="ARBA00022617"/>
    </source>
</evidence>
<dbReference type="Proteomes" id="UP000295729">
    <property type="component" value="Unassembled WGS sequence"/>
</dbReference>
<dbReference type="OrthoDB" id="9799441at2"/>
<keyword evidence="9 13" id="KW-1133">Transmembrane helix</keyword>
<dbReference type="GO" id="GO:0009055">
    <property type="term" value="F:electron transfer activity"/>
    <property type="evidence" value="ECO:0007669"/>
    <property type="project" value="InterPro"/>
</dbReference>
<dbReference type="Pfam" id="PF01127">
    <property type="entry name" value="Sdh_cyt"/>
    <property type="match status" value="1"/>
</dbReference>
<keyword evidence="10" id="KW-0408">Iron</keyword>
<keyword evidence="6" id="KW-0349">Heme</keyword>
<protein>
    <recommendedName>
        <fullName evidence="5">Succinate dehydrogenase cytochrome b556 subunit</fullName>
    </recommendedName>
</protein>
<comment type="similarity">
    <text evidence="4">Belongs to the cytochrome b560 family.</text>
</comment>
<keyword evidence="8" id="KW-0479">Metal-binding</keyword>
<evidence type="ECO:0000256" key="9">
    <source>
        <dbReference type="ARBA" id="ARBA00022989"/>
    </source>
</evidence>
<gene>
    <name evidence="14" type="ORF">C8D85_3135</name>
</gene>
<evidence type="ECO:0000256" key="3">
    <source>
        <dbReference type="ARBA" id="ARBA00004141"/>
    </source>
</evidence>
<evidence type="ECO:0000256" key="5">
    <source>
        <dbReference type="ARBA" id="ARBA00020076"/>
    </source>
</evidence>
<evidence type="ECO:0000313" key="14">
    <source>
        <dbReference type="EMBL" id="TDR06205.1"/>
    </source>
</evidence>
<evidence type="ECO:0000256" key="13">
    <source>
        <dbReference type="SAM" id="Phobius"/>
    </source>
</evidence>
<dbReference type="InterPro" id="IPR000701">
    <property type="entry name" value="SuccDH_FuR_B_TM-su"/>
</dbReference>
<keyword evidence="11 13" id="KW-0472">Membrane</keyword>
<dbReference type="GO" id="GO:0046872">
    <property type="term" value="F:metal ion binding"/>
    <property type="evidence" value="ECO:0007669"/>
    <property type="project" value="UniProtKB-KW"/>
</dbReference>
<comment type="caution">
    <text evidence="14">The sequence shown here is derived from an EMBL/GenBank/DDBJ whole genome shotgun (WGS) entry which is preliminary data.</text>
</comment>